<evidence type="ECO:0000256" key="1">
    <source>
        <dbReference type="SAM" id="Phobius"/>
    </source>
</evidence>
<evidence type="ECO:0000313" key="2">
    <source>
        <dbReference type="EMBL" id="VAX00986.1"/>
    </source>
</evidence>
<sequence length="78" mass="8532">MKILSILLIGIASLGVVVEFKSDKTVIDSIANYVVITVFYIWAYLAQKYSEVSYKGGAKSSAIRGRPCSATLVNESKR</sequence>
<dbReference type="AlphaFoldDB" id="A0A3B1A5H5"/>
<accession>A0A3B1A5H5</accession>
<protein>
    <submittedName>
        <fullName evidence="2">Uncharacterized protein</fullName>
    </submittedName>
</protein>
<organism evidence="2">
    <name type="scientific">hydrothermal vent metagenome</name>
    <dbReference type="NCBI Taxonomy" id="652676"/>
    <lineage>
        <taxon>unclassified sequences</taxon>
        <taxon>metagenomes</taxon>
        <taxon>ecological metagenomes</taxon>
    </lineage>
</organism>
<keyword evidence="1" id="KW-0472">Membrane</keyword>
<dbReference type="EMBL" id="UOFR01000080">
    <property type="protein sequence ID" value="VAX00986.1"/>
    <property type="molecule type" value="Genomic_DNA"/>
</dbReference>
<proteinExistence type="predicted"/>
<reference evidence="2" key="1">
    <citation type="submission" date="2018-06" db="EMBL/GenBank/DDBJ databases">
        <authorList>
            <person name="Zhirakovskaya E."/>
        </authorList>
    </citation>
    <scope>NUCLEOTIDE SEQUENCE</scope>
</reference>
<gene>
    <name evidence="2" type="ORF">MNBD_GAMMA21-1119</name>
</gene>
<name>A0A3B1A5H5_9ZZZZ</name>
<keyword evidence="1" id="KW-0812">Transmembrane</keyword>
<feature type="transmembrane region" description="Helical" evidence="1">
    <location>
        <begin position="30"/>
        <end position="46"/>
    </location>
</feature>
<keyword evidence="1" id="KW-1133">Transmembrane helix</keyword>